<dbReference type="OrthoDB" id="9807740at2"/>
<evidence type="ECO:0000256" key="4">
    <source>
        <dbReference type="ARBA" id="ARBA00022759"/>
    </source>
</evidence>
<keyword evidence="2 7" id="KW-0540">Nuclease</keyword>
<keyword evidence="7" id="KW-0690">Ribosome biogenesis</keyword>
<dbReference type="PANTHER" id="PTHR46986:SF1">
    <property type="entry name" value="ENDORIBONUCLEASE YBEY, CHLOROPLASTIC"/>
    <property type="match status" value="1"/>
</dbReference>
<reference evidence="8 9" key="1">
    <citation type="submission" date="2016-03" db="EMBL/GenBank/DDBJ databases">
        <title>Complete genome sequence of a novel chlorpyrifos degrading bacterium, Cupriavidus nantongensis sp. X1.</title>
        <authorList>
            <person name="Fang L."/>
        </authorList>
    </citation>
    <scope>NUCLEOTIDE SEQUENCE [LARGE SCALE GENOMIC DNA]</scope>
    <source>
        <strain evidence="8 9">X1</strain>
    </source>
</reference>
<dbReference type="Pfam" id="PF02130">
    <property type="entry name" value="YbeY"/>
    <property type="match status" value="1"/>
</dbReference>
<proteinExistence type="inferred from homology"/>
<dbReference type="HAMAP" id="MF_00009">
    <property type="entry name" value="Endoribonucl_YbeY"/>
    <property type="match status" value="1"/>
</dbReference>
<dbReference type="EC" id="3.1.-.-" evidence="7"/>
<dbReference type="RefSeq" id="WP_062796900.1">
    <property type="nucleotide sequence ID" value="NZ_CP014844.1"/>
</dbReference>
<evidence type="ECO:0000256" key="5">
    <source>
        <dbReference type="ARBA" id="ARBA00022801"/>
    </source>
</evidence>
<evidence type="ECO:0000256" key="1">
    <source>
        <dbReference type="ARBA" id="ARBA00010875"/>
    </source>
</evidence>
<dbReference type="NCBIfam" id="NF010570">
    <property type="entry name" value="PRK13963.1"/>
    <property type="match status" value="1"/>
</dbReference>
<evidence type="ECO:0000256" key="2">
    <source>
        <dbReference type="ARBA" id="ARBA00022722"/>
    </source>
</evidence>
<dbReference type="InterPro" id="IPR020549">
    <property type="entry name" value="YbeY_CS"/>
</dbReference>
<dbReference type="GO" id="GO:0005737">
    <property type="term" value="C:cytoplasm"/>
    <property type="evidence" value="ECO:0007669"/>
    <property type="project" value="UniProtKB-SubCell"/>
</dbReference>
<dbReference type="NCBIfam" id="TIGR00043">
    <property type="entry name" value="rRNA maturation RNase YbeY"/>
    <property type="match status" value="1"/>
</dbReference>
<dbReference type="PANTHER" id="PTHR46986">
    <property type="entry name" value="ENDORIBONUCLEASE YBEY, CHLOROPLASTIC"/>
    <property type="match status" value="1"/>
</dbReference>
<organism evidence="8 9">
    <name type="scientific">Cupriavidus nantongensis</name>
    <dbReference type="NCBI Taxonomy" id="1796606"/>
    <lineage>
        <taxon>Bacteria</taxon>
        <taxon>Pseudomonadati</taxon>
        <taxon>Pseudomonadota</taxon>
        <taxon>Betaproteobacteria</taxon>
        <taxon>Burkholderiales</taxon>
        <taxon>Burkholderiaceae</taxon>
        <taxon>Cupriavidus</taxon>
    </lineage>
</organism>
<evidence type="ECO:0000313" key="9">
    <source>
        <dbReference type="Proteomes" id="UP000075238"/>
    </source>
</evidence>
<keyword evidence="9" id="KW-1185">Reference proteome</keyword>
<feature type="binding site" evidence="7">
    <location>
        <position position="210"/>
    </location>
    <ligand>
        <name>Zn(2+)</name>
        <dbReference type="ChEBI" id="CHEBI:29105"/>
        <note>catalytic</note>
    </ligand>
</feature>
<dbReference type="InterPro" id="IPR002036">
    <property type="entry name" value="YbeY"/>
</dbReference>
<evidence type="ECO:0000256" key="6">
    <source>
        <dbReference type="ARBA" id="ARBA00022833"/>
    </source>
</evidence>
<accession>A0A142JFS2</accession>
<evidence type="ECO:0000313" key="8">
    <source>
        <dbReference type="EMBL" id="AMR76934.1"/>
    </source>
</evidence>
<gene>
    <name evidence="7" type="primary">ybeY</name>
    <name evidence="8" type="ORF">A2G96_03800</name>
</gene>
<evidence type="ECO:0000256" key="3">
    <source>
        <dbReference type="ARBA" id="ARBA00022723"/>
    </source>
</evidence>
<sequence length="251" mass="27080">MKSQKSQSSGVSLTLFDGEGRARKSAAHALRVQLPDGRSLTLDLTQAADGVVALLAEHTDTRQQAGLLVRPDNHDALSVAVTATPLTTTTGTPATPPALELEVQHGDGIGKGNGLPARRKLETWVKSALYADAALTIRFVGEEEGRTLNRTYRGKDYATNVLTFAYAEREEDPVSGDIVLCCPVVEAEARAQRKPLEAHYAHLVVHGVLHAQGYEHEDDAEAEEMEAIETETLQALGYADPYRAEKADRAA</sequence>
<keyword evidence="3 7" id="KW-0479">Metal-binding</keyword>
<comment type="similarity">
    <text evidence="1 7">Belongs to the endoribonuclease YbeY family.</text>
</comment>
<keyword evidence="6 7" id="KW-0862">Zinc</keyword>
<keyword evidence="7" id="KW-0963">Cytoplasm</keyword>
<dbReference type="PROSITE" id="PS01306">
    <property type="entry name" value="UPF0054"/>
    <property type="match status" value="1"/>
</dbReference>
<dbReference type="Proteomes" id="UP000075238">
    <property type="component" value="Chromosome 1"/>
</dbReference>
<comment type="function">
    <text evidence="7">Single strand-specific metallo-endoribonuclease involved in late-stage 70S ribosome quality control and in maturation of the 3' terminus of the 16S rRNA.</text>
</comment>
<keyword evidence="7" id="KW-0698">rRNA processing</keyword>
<dbReference type="Gene3D" id="3.40.390.30">
    <property type="entry name" value="Metalloproteases ('zincins'), catalytic domain"/>
    <property type="match status" value="1"/>
</dbReference>
<dbReference type="AlphaFoldDB" id="A0A142JFS2"/>
<feature type="binding site" evidence="7">
    <location>
        <position position="216"/>
    </location>
    <ligand>
        <name>Zn(2+)</name>
        <dbReference type="ChEBI" id="CHEBI:29105"/>
        <note>catalytic</note>
    </ligand>
</feature>
<keyword evidence="5 7" id="KW-0378">Hydrolase</keyword>
<name>A0A142JFS2_9BURK</name>
<dbReference type="GO" id="GO:0004521">
    <property type="term" value="F:RNA endonuclease activity"/>
    <property type="evidence" value="ECO:0007669"/>
    <property type="project" value="UniProtKB-UniRule"/>
</dbReference>
<dbReference type="GO" id="GO:0004222">
    <property type="term" value="F:metalloendopeptidase activity"/>
    <property type="evidence" value="ECO:0007669"/>
    <property type="project" value="InterPro"/>
</dbReference>
<dbReference type="STRING" id="1796606.A2G96_03800"/>
<dbReference type="EMBL" id="CP014844">
    <property type="protein sequence ID" value="AMR76934.1"/>
    <property type="molecule type" value="Genomic_DNA"/>
</dbReference>
<keyword evidence="4 7" id="KW-0255">Endonuclease</keyword>
<dbReference type="GO" id="GO:0006364">
    <property type="term" value="P:rRNA processing"/>
    <property type="evidence" value="ECO:0007669"/>
    <property type="project" value="UniProtKB-UniRule"/>
</dbReference>
<comment type="cofactor">
    <cofactor evidence="7">
        <name>Zn(2+)</name>
        <dbReference type="ChEBI" id="CHEBI:29105"/>
    </cofactor>
    <text evidence="7">Binds 1 zinc ion.</text>
</comment>
<protein>
    <recommendedName>
        <fullName evidence="7">Endoribonuclease YbeY</fullName>
        <ecNumber evidence="7">3.1.-.-</ecNumber>
    </recommendedName>
</protein>
<evidence type="ECO:0000256" key="7">
    <source>
        <dbReference type="HAMAP-Rule" id="MF_00009"/>
    </source>
</evidence>
<feature type="binding site" evidence="7">
    <location>
        <position position="206"/>
    </location>
    <ligand>
        <name>Zn(2+)</name>
        <dbReference type="ChEBI" id="CHEBI:29105"/>
        <note>catalytic</note>
    </ligand>
</feature>
<dbReference type="SUPFAM" id="SSF55486">
    <property type="entry name" value="Metalloproteases ('zincins'), catalytic domain"/>
    <property type="match status" value="1"/>
</dbReference>
<dbReference type="GO" id="GO:0008270">
    <property type="term" value="F:zinc ion binding"/>
    <property type="evidence" value="ECO:0007669"/>
    <property type="project" value="UniProtKB-UniRule"/>
</dbReference>
<comment type="subcellular location">
    <subcellularLocation>
        <location evidence="7">Cytoplasm</location>
    </subcellularLocation>
</comment>
<dbReference type="InterPro" id="IPR023091">
    <property type="entry name" value="MetalPrtase_cat_dom_sf_prd"/>
</dbReference>
<dbReference type="KEGG" id="cnan:A2G96_03800"/>